<feature type="region of interest" description="Disordered" evidence="1">
    <location>
        <begin position="314"/>
        <end position="348"/>
    </location>
</feature>
<evidence type="ECO:0000256" key="1">
    <source>
        <dbReference type="SAM" id="MobiDB-lite"/>
    </source>
</evidence>
<dbReference type="Gramene" id="fgenesh2_kg.8__2501__AT5G64690.1">
    <property type="protein sequence ID" value="fgenesh2_kg.8__2501__AT5G64690.1"/>
    <property type="gene ID" value="fgenesh2_kg.8__2501__AT5G64690.1"/>
</dbReference>
<feature type="compositionally biased region" description="Polar residues" evidence="1">
    <location>
        <begin position="339"/>
        <end position="348"/>
    </location>
</feature>
<feature type="region of interest" description="Disordered" evidence="1">
    <location>
        <begin position="69"/>
        <end position="134"/>
    </location>
</feature>
<dbReference type="HOGENOM" id="CLU_659489_0_0_1"/>
<dbReference type="OrthoDB" id="1094651at2759"/>
<gene>
    <name evidence="2" type="ORF">ARALYDRAFT_496685</name>
</gene>
<evidence type="ECO:0000313" key="3">
    <source>
        <dbReference type="Proteomes" id="UP000008694"/>
    </source>
</evidence>
<proteinExistence type="predicted"/>
<evidence type="ECO:0000313" key="2">
    <source>
        <dbReference type="EMBL" id="EFH41175.1"/>
    </source>
</evidence>
<feature type="compositionally biased region" description="Basic and acidic residues" evidence="1">
    <location>
        <begin position="314"/>
        <end position="338"/>
    </location>
</feature>
<dbReference type="AlphaFoldDB" id="D7MSI7"/>
<accession>D7MSI7</accession>
<dbReference type="Proteomes" id="UP000008694">
    <property type="component" value="Unassembled WGS sequence"/>
</dbReference>
<feature type="compositionally biased region" description="Polar residues" evidence="1">
    <location>
        <begin position="105"/>
        <end position="118"/>
    </location>
</feature>
<name>D7MSI7_ARALL</name>
<dbReference type="EMBL" id="GL348720">
    <property type="protein sequence ID" value="EFH41175.1"/>
    <property type="molecule type" value="Genomic_DNA"/>
</dbReference>
<reference evidence="3" key="1">
    <citation type="journal article" date="2011" name="Nat. Genet.">
        <title>The Arabidopsis lyrata genome sequence and the basis of rapid genome size change.</title>
        <authorList>
            <person name="Hu T.T."/>
            <person name="Pattyn P."/>
            <person name="Bakker E.G."/>
            <person name="Cao J."/>
            <person name="Cheng J.-F."/>
            <person name="Clark R.M."/>
            <person name="Fahlgren N."/>
            <person name="Fawcett J.A."/>
            <person name="Grimwood J."/>
            <person name="Gundlach H."/>
            <person name="Haberer G."/>
            <person name="Hollister J.D."/>
            <person name="Ossowski S."/>
            <person name="Ottilar R.P."/>
            <person name="Salamov A.A."/>
            <person name="Schneeberger K."/>
            <person name="Spannagl M."/>
            <person name="Wang X."/>
            <person name="Yang L."/>
            <person name="Nasrallah M.E."/>
            <person name="Bergelson J."/>
            <person name="Carrington J.C."/>
            <person name="Gaut B.S."/>
            <person name="Schmutz J."/>
            <person name="Mayer K.F.X."/>
            <person name="Van de Peer Y."/>
            <person name="Grigoriev I.V."/>
            <person name="Nordborg M."/>
            <person name="Weigel D."/>
            <person name="Guo Y.-L."/>
        </authorList>
    </citation>
    <scope>NUCLEOTIDE SEQUENCE [LARGE SCALE GENOMIC DNA]</scope>
    <source>
        <strain evidence="3">cv. MN47</strain>
    </source>
</reference>
<sequence length="348" mass="38620">MGNCAIKPKVLKDSDEDLAPVERETAVLADHDKDPAEKSENVIAPNAAEEAAAAARRSEKGKEILIEDDVDDHHKRPSLSHLFHEDKTVVEKEVTDLTPRKPDTNNKTGPSSEISKLDTTALGASNVKDPKEPFDVQTRDDLEVKIPRDSDVKTPETPKAKEAEENFSENWEVKFPEELEAKKTSEAVKVVEESKLPETYEVSAPELSEIKVTKGSGVPEVLVDKNIPEVPEVKSDEVKVAESELLKVSEVESTEDLEIKVPKVFEAKTPETSNVKVTDEAEVKTDQRLEVEVTEEEKEVPEFVDAKEKIEKSDQDKEIVLPKPEGAEKDVSLEKQVKESTLSDLGNK</sequence>
<keyword evidence="3" id="KW-1185">Reference proteome</keyword>
<feature type="region of interest" description="Disordered" evidence="1">
    <location>
        <begin position="147"/>
        <end position="167"/>
    </location>
</feature>
<organism evidence="3">
    <name type="scientific">Arabidopsis lyrata subsp. lyrata</name>
    <name type="common">Lyre-leaved rock-cress</name>
    <dbReference type="NCBI Taxonomy" id="81972"/>
    <lineage>
        <taxon>Eukaryota</taxon>
        <taxon>Viridiplantae</taxon>
        <taxon>Streptophyta</taxon>
        <taxon>Embryophyta</taxon>
        <taxon>Tracheophyta</taxon>
        <taxon>Spermatophyta</taxon>
        <taxon>Magnoliopsida</taxon>
        <taxon>eudicotyledons</taxon>
        <taxon>Gunneridae</taxon>
        <taxon>Pentapetalae</taxon>
        <taxon>rosids</taxon>
        <taxon>malvids</taxon>
        <taxon>Brassicales</taxon>
        <taxon>Brassicaceae</taxon>
        <taxon>Camelineae</taxon>
        <taxon>Arabidopsis</taxon>
    </lineage>
</organism>
<protein>
    <submittedName>
        <fullName evidence="2">Uncharacterized protein</fullName>
    </submittedName>
</protein>
<feature type="compositionally biased region" description="Basic and acidic residues" evidence="1">
    <location>
        <begin position="147"/>
        <end position="164"/>
    </location>
</feature>
<feature type="compositionally biased region" description="Basic and acidic residues" evidence="1">
    <location>
        <begin position="82"/>
        <end position="104"/>
    </location>
</feature>